<comment type="caution">
    <text evidence="2">The sequence shown here is derived from an EMBL/GenBank/DDBJ whole genome shotgun (WGS) entry which is preliminary data.</text>
</comment>
<protein>
    <submittedName>
        <fullName evidence="2">Uncharacterized protein</fullName>
    </submittedName>
</protein>
<sequence length="116" mass="12538">MSKTSDPRHFFETDAEQAKRARRAAKAGNTYGNPVTLKSKLLAAILSPLHSSREILVAEAAGTIRSVRPDDPALDEAEKAQKMPVTKLEEEGSKTGPSEMLTADEEAELAALMDDD</sequence>
<evidence type="ECO:0000313" key="3">
    <source>
        <dbReference type="Proteomes" id="UP001217918"/>
    </source>
</evidence>
<proteinExistence type="predicted"/>
<feature type="region of interest" description="Disordered" evidence="1">
    <location>
        <begin position="66"/>
        <end position="104"/>
    </location>
</feature>
<keyword evidence="3" id="KW-1185">Reference proteome</keyword>
<dbReference type="EMBL" id="JAQQPM010000005">
    <property type="protein sequence ID" value="KAK2071931.1"/>
    <property type="molecule type" value="Genomic_DNA"/>
</dbReference>
<dbReference type="Proteomes" id="UP001217918">
    <property type="component" value="Unassembled WGS sequence"/>
</dbReference>
<organism evidence="2 3">
    <name type="scientific">Phyllachora maydis</name>
    <dbReference type="NCBI Taxonomy" id="1825666"/>
    <lineage>
        <taxon>Eukaryota</taxon>
        <taxon>Fungi</taxon>
        <taxon>Dikarya</taxon>
        <taxon>Ascomycota</taxon>
        <taxon>Pezizomycotina</taxon>
        <taxon>Sordariomycetes</taxon>
        <taxon>Sordariomycetidae</taxon>
        <taxon>Phyllachorales</taxon>
        <taxon>Phyllachoraceae</taxon>
        <taxon>Phyllachora</taxon>
    </lineage>
</organism>
<name>A0AAD9I671_9PEZI</name>
<evidence type="ECO:0000313" key="2">
    <source>
        <dbReference type="EMBL" id="KAK2071931.1"/>
    </source>
</evidence>
<feature type="compositionally biased region" description="Basic and acidic residues" evidence="1">
    <location>
        <begin position="1"/>
        <end position="19"/>
    </location>
</feature>
<dbReference type="AlphaFoldDB" id="A0AAD9I671"/>
<evidence type="ECO:0000256" key="1">
    <source>
        <dbReference type="SAM" id="MobiDB-lite"/>
    </source>
</evidence>
<accession>A0AAD9I671</accession>
<reference evidence="2" key="1">
    <citation type="journal article" date="2023" name="Mol. Plant Microbe Interact.">
        <title>Elucidating the Obligate Nature and Biological Capacity of an Invasive Fungal Corn Pathogen.</title>
        <authorList>
            <person name="MacCready J.S."/>
            <person name="Roggenkamp E.M."/>
            <person name="Gdanetz K."/>
            <person name="Chilvers M.I."/>
        </authorList>
    </citation>
    <scope>NUCLEOTIDE SEQUENCE</scope>
    <source>
        <strain evidence="2">PM02</strain>
    </source>
</reference>
<gene>
    <name evidence="2" type="ORF">P8C59_006316</name>
</gene>
<feature type="compositionally biased region" description="Basic and acidic residues" evidence="1">
    <location>
        <begin position="67"/>
        <end position="93"/>
    </location>
</feature>
<feature type="region of interest" description="Disordered" evidence="1">
    <location>
        <begin position="1"/>
        <end position="32"/>
    </location>
</feature>